<feature type="transmembrane region" description="Helical" evidence="1">
    <location>
        <begin position="37"/>
        <end position="58"/>
    </location>
</feature>
<dbReference type="Proteomes" id="UP000249746">
    <property type="component" value="Unassembled WGS sequence"/>
</dbReference>
<evidence type="ECO:0000256" key="1">
    <source>
        <dbReference type="SAM" id="Phobius"/>
    </source>
</evidence>
<comment type="caution">
    <text evidence="2">The sequence shown here is derived from an EMBL/GenBank/DDBJ whole genome shotgun (WGS) entry which is preliminary data.</text>
</comment>
<dbReference type="PROSITE" id="PS51257">
    <property type="entry name" value="PROKAR_LIPOPROTEIN"/>
    <property type="match status" value="1"/>
</dbReference>
<keyword evidence="1" id="KW-0472">Membrane</keyword>
<evidence type="ECO:0008006" key="4">
    <source>
        <dbReference type="Google" id="ProtNLM"/>
    </source>
</evidence>
<keyword evidence="1" id="KW-0812">Transmembrane</keyword>
<keyword evidence="1" id="KW-1133">Transmembrane helix</keyword>
<proteinExistence type="predicted"/>
<gene>
    <name evidence="2" type="ORF">B6S12_10655</name>
</gene>
<evidence type="ECO:0000313" key="2">
    <source>
        <dbReference type="EMBL" id="PZT47143.1"/>
    </source>
</evidence>
<keyword evidence="3" id="KW-1185">Reference proteome</keyword>
<accession>A0A2W6PKF3</accession>
<name>A0A2W6PKF3_9HELI</name>
<dbReference type="EMBL" id="NBIU01000101">
    <property type="protein sequence ID" value="PZT47143.1"/>
    <property type="molecule type" value="Genomic_DNA"/>
</dbReference>
<evidence type="ECO:0000313" key="3">
    <source>
        <dbReference type="Proteomes" id="UP000249746"/>
    </source>
</evidence>
<protein>
    <recommendedName>
        <fullName evidence="4">DUF4282 domain-containing protein</fullName>
    </recommendedName>
</protein>
<dbReference type="AlphaFoldDB" id="A0A2W6PKF3"/>
<feature type="transmembrane region" description="Helical" evidence="1">
    <location>
        <begin position="12"/>
        <end position="30"/>
    </location>
</feature>
<feature type="transmembrane region" description="Helical" evidence="1">
    <location>
        <begin position="64"/>
        <end position="83"/>
    </location>
</feature>
<sequence length="111" mass="12915">MSEKFPLTKRDYLYSYGFMVACYIGIFYMGYNNEISFFANILAVFLATSILILIGYLIGLLQLIQGLFMISCEILFFISRLMLKLFKKLFKPNQEKPKNLDEILSNNTKNP</sequence>
<reference evidence="2 3" key="1">
    <citation type="submission" date="2017-03" db="EMBL/GenBank/DDBJ databases">
        <title>Genomic and clinical evidence uncovers the enterohepatic species Helicobacter valdiviensis as a potential human intestinal pathogen.</title>
        <authorList>
            <person name="Fresia P."/>
            <person name="Jara R."/>
            <person name="Sierra R."/>
            <person name="Ferres I."/>
            <person name="Greif G."/>
            <person name="Iraola G."/>
            <person name="Collado L."/>
        </authorList>
    </citation>
    <scope>NUCLEOTIDE SEQUENCE [LARGE SCALE GENOMIC DNA]</scope>
    <source>
        <strain evidence="2 3">WBE14</strain>
    </source>
</reference>
<organism evidence="2 3">
    <name type="scientific">Helicobacter valdiviensis</name>
    <dbReference type="NCBI Taxonomy" id="1458358"/>
    <lineage>
        <taxon>Bacteria</taxon>
        <taxon>Pseudomonadati</taxon>
        <taxon>Campylobacterota</taxon>
        <taxon>Epsilonproteobacteria</taxon>
        <taxon>Campylobacterales</taxon>
        <taxon>Helicobacteraceae</taxon>
        <taxon>Helicobacter</taxon>
    </lineage>
</organism>